<feature type="compositionally biased region" description="Basic and acidic residues" evidence="1">
    <location>
        <begin position="805"/>
        <end position="818"/>
    </location>
</feature>
<dbReference type="AlphaFoldDB" id="A0A2B4S766"/>
<evidence type="ECO:0000313" key="3">
    <source>
        <dbReference type="EMBL" id="PFX24929.1"/>
    </source>
</evidence>
<feature type="domain" description="CCHC-type" evidence="2">
    <location>
        <begin position="110"/>
        <end position="126"/>
    </location>
</feature>
<evidence type="ECO:0000259" key="2">
    <source>
        <dbReference type="SMART" id="SM00343"/>
    </source>
</evidence>
<feature type="compositionally biased region" description="Basic and acidic residues" evidence="1">
    <location>
        <begin position="757"/>
        <end position="770"/>
    </location>
</feature>
<dbReference type="InterPro" id="IPR001878">
    <property type="entry name" value="Znf_CCHC"/>
</dbReference>
<dbReference type="Pfam" id="PF03372">
    <property type="entry name" value="Exo_endo_phos"/>
    <property type="match status" value="1"/>
</dbReference>
<dbReference type="SUPFAM" id="SSF57756">
    <property type="entry name" value="Retrovirus zinc finger-like domains"/>
    <property type="match status" value="1"/>
</dbReference>
<name>A0A2B4S766_STYPI</name>
<feature type="region of interest" description="Disordered" evidence="1">
    <location>
        <begin position="161"/>
        <end position="193"/>
    </location>
</feature>
<dbReference type="SMART" id="SM00343">
    <property type="entry name" value="ZnF_C2HC"/>
    <property type="match status" value="2"/>
</dbReference>
<dbReference type="Proteomes" id="UP000225706">
    <property type="component" value="Unassembled WGS sequence"/>
</dbReference>
<dbReference type="SUPFAM" id="SSF56219">
    <property type="entry name" value="DNase I-like"/>
    <property type="match status" value="1"/>
</dbReference>
<dbReference type="InterPro" id="IPR005135">
    <property type="entry name" value="Endo/exonuclease/phosphatase"/>
</dbReference>
<evidence type="ECO:0000313" key="4">
    <source>
        <dbReference type="Proteomes" id="UP000225706"/>
    </source>
</evidence>
<feature type="region of interest" description="Disordered" evidence="1">
    <location>
        <begin position="752"/>
        <end position="818"/>
    </location>
</feature>
<feature type="compositionally biased region" description="Acidic residues" evidence="1">
    <location>
        <begin position="788"/>
        <end position="798"/>
    </location>
</feature>
<dbReference type="GO" id="GO:0003676">
    <property type="term" value="F:nucleic acid binding"/>
    <property type="evidence" value="ECO:0007669"/>
    <property type="project" value="InterPro"/>
</dbReference>
<reference evidence="4" key="1">
    <citation type="journal article" date="2017" name="bioRxiv">
        <title>Comparative analysis of the genomes of Stylophora pistillata and Acropora digitifera provides evidence for extensive differences between species of corals.</title>
        <authorList>
            <person name="Voolstra C.R."/>
            <person name="Li Y."/>
            <person name="Liew Y.J."/>
            <person name="Baumgarten S."/>
            <person name="Zoccola D."/>
            <person name="Flot J.-F."/>
            <person name="Tambutte S."/>
            <person name="Allemand D."/>
            <person name="Aranda M."/>
        </authorList>
    </citation>
    <scope>NUCLEOTIDE SEQUENCE [LARGE SCALE GENOMIC DNA]</scope>
</reference>
<dbReference type="InterPro" id="IPR036875">
    <property type="entry name" value="Znf_CCHC_sf"/>
</dbReference>
<organism evidence="3 4">
    <name type="scientific">Stylophora pistillata</name>
    <name type="common">Smooth cauliflower coral</name>
    <dbReference type="NCBI Taxonomy" id="50429"/>
    <lineage>
        <taxon>Eukaryota</taxon>
        <taxon>Metazoa</taxon>
        <taxon>Cnidaria</taxon>
        <taxon>Anthozoa</taxon>
        <taxon>Hexacorallia</taxon>
        <taxon>Scleractinia</taxon>
        <taxon>Astrocoeniina</taxon>
        <taxon>Pocilloporidae</taxon>
        <taxon>Stylophora</taxon>
    </lineage>
</organism>
<proteinExistence type="predicted"/>
<comment type="caution">
    <text evidence="3">The sequence shown here is derived from an EMBL/GenBank/DDBJ whole genome shotgun (WGS) entry which is preliminary data.</text>
</comment>
<gene>
    <name evidence="3" type="ORF">AWC38_SpisGene10413</name>
</gene>
<evidence type="ECO:0000256" key="1">
    <source>
        <dbReference type="SAM" id="MobiDB-lite"/>
    </source>
</evidence>
<dbReference type="Gene3D" id="3.60.10.10">
    <property type="entry name" value="Endonuclease/exonuclease/phosphatase"/>
    <property type="match status" value="1"/>
</dbReference>
<dbReference type="GO" id="GO:0003824">
    <property type="term" value="F:catalytic activity"/>
    <property type="evidence" value="ECO:0007669"/>
    <property type="project" value="InterPro"/>
</dbReference>
<dbReference type="EMBL" id="LSMT01000163">
    <property type="protein sequence ID" value="PFX24929.1"/>
    <property type="molecule type" value="Genomic_DNA"/>
</dbReference>
<dbReference type="GO" id="GO:0008270">
    <property type="term" value="F:zinc ion binding"/>
    <property type="evidence" value="ECO:0007669"/>
    <property type="project" value="InterPro"/>
</dbReference>
<dbReference type="InterPro" id="IPR036691">
    <property type="entry name" value="Endo/exonu/phosph_ase_sf"/>
</dbReference>
<keyword evidence="4" id="KW-1185">Reference proteome</keyword>
<protein>
    <submittedName>
        <fullName evidence="3">Transposon TX1 uncharacterized 149 kDa protein</fullName>
    </submittedName>
</protein>
<feature type="domain" description="CCHC-type" evidence="2">
    <location>
        <begin position="129"/>
        <end position="145"/>
    </location>
</feature>
<sequence length="818" mass="90063">MSEPTRGWRYGYTLDDEVKDHIRASHLYSTAQGKSFFLAAREITIWKMVEDTFLYPDISKPHRSCESKIVLQKQFSSPVGIHGRDNVPIPAQRSLEGYPLRMWYRGIKPFCPICKNMGHKAADCAFNGKCIKCGEAGHRSREFPSRQTVWAIAPAGEVAGPPTAEFPPLSAPARSDAPSGGVEGEAAPGPSQAPDVVLESNAMDNVPCNNLGPSMANNVVNNVIENDVTENSVAANSVAESNVAVKDVVENNVPDNNVVENSDSTVATDSNLVKENTFIFSESSETISEFSSQSYVTDESQSILDSPSPLEREESGDGFETVTHKRAGFTHSCGCVILYRPTLSLFNSWPDSDGCFLQCEFSFRNQSFRVCCLYAPNRNPARDQFLDGIHPKVDPSIPTLLCGDFNTVFDRSLDRHGSVPSDSSRESTTSLRGLFDACCVLDIYRYLHPISPGFTWTKWNGALASRIDLVGVPFLWITSVNSWSVVPCPFSDHCGVLTPVFVPDTVPPGPGLWKLNTAILKESEYVQLVTDFWRTWQGSKTVFASLRKWWEDGKNRLKGLTIDYCKSRSSTEKRNRDTLVNLIAHLKAKVDAGSVSCVTPYQSALSTLAALDREAARGAQVRSRITWVEEGETSTSYFFRLERKRSVDRWIPALRESGGSIVSSPDDLCLTLNSFYSDLFCTTPADPHAQSSLLSNLSSSLPPDQAETCEGLLTTEECLAAIKGMAKNKAPGLDGFPAEFYLSDAQISSSASMISNDDQHSSNSSEEKVEVLGQVQPYADELPAHTSDEEEDAEEDQDGLSPAELRPRLEREVPLNEW</sequence>
<feature type="region of interest" description="Disordered" evidence="1">
    <location>
        <begin position="298"/>
        <end position="317"/>
    </location>
</feature>
<dbReference type="Gene3D" id="4.10.60.10">
    <property type="entry name" value="Zinc finger, CCHC-type"/>
    <property type="match status" value="1"/>
</dbReference>
<accession>A0A2B4S766</accession>